<dbReference type="PATRIC" id="fig|742737.3.peg.1144"/>
<organism evidence="3 4">
    <name type="scientific">Hungatella hathewayi WAL-18680</name>
    <dbReference type="NCBI Taxonomy" id="742737"/>
    <lineage>
        <taxon>Bacteria</taxon>
        <taxon>Bacillati</taxon>
        <taxon>Bacillota</taxon>
        <taxon>Clostridia</taxon>
        <taxon>Lachnospirales</taxon>
        <taxon>Lachnospiraceae</taxon>
        <taxon>Hungatella</taxon>
    </lineage>
</organism>
<name>G5IBV6_9FIRM</name>
<evidence type="ECO:0000313" key="4">
    <source>
        <dbReference type="Proteomes" id="UP000005384"/>
    </source>
</evidence>
<protein>
    <recommendedName>
        <fullName evidence="2">Sulfatase N-terminal domain-containing protein</fullName>
    </recommendedName>
</protein>
<dbReference type="Gene3D" id="3.40.720.10">
    <property type="entry name" value="Alkaline Phosphatase, subunit A"/>
    <property type="match status" value="1"/>
</dbReference>
<dbReference type="HOGENOM" id="CLU_006332_9_2_9"/>
<accession>G5IBV6</accession>
<evidence type="ECO:0000256" key="1">
    <source>
        <dbReference type="ARBA" id="ARBA00008779"/>
    </source>
</evidence>
<dbReference type="AlphaFoldDB" id="G5IBV6"/>
<gene>
    <name evidence="3" type="ORF">HMPREF9473_01139</name>
</gene>
<comment type="caution">
    <text evidence="3">The sequence shown here is derived from an EMBL/GenBank/DDBJ whole genome shotgun (WGS) entry which is preliminary data.</text>
</comment>
<proteinExistence type="inferred from homology"/>
<dbReference type="InterPro" id="IPR050738">
    <property type="entry name" value="Sulfatase"/>
</dbReference>
<dbReference type="InterPro" id="IPR000917">
    <property type="entry name" value="Sulfatase_N"/>
</dbReference>
<dbReference type="Pfam" id="PF00884">
    <property type="entry name" value="Sulfatase"/>
    <property type="match status" value="1"/>
</dbReference>
<dbReference type="EMBL" id="ADLN01000009">
    <property type="protein sequence ID" value="EHI61074.1"/>
    <property type="molecule type" value="Genomic_DNA"/>
</dbReference>
<evidence type="ECO:0000259" key="2">
    <source>
        <dbReference type="Pfam" id="PF00884"/>
    </source>
</evidence>
<keyword evidence="4" id="KW-1185">Reference proteome</keyword>
<dbReference type="RefSeq" id="WP_006779125.1">
    <property type="nucleotide sequence ID" value="NZ_JH379027.1"/>
</dbReference>
<dbReference type="GO" id="GO:0004065">
    <property type="term" value="F:arylsulfatase activity"/>
    <property type="evidence" value="ECO:0007669"/>
    <property type="project" value="TreeGrafter"/>
</dbReference>
<sequence>MEKPNILFIMTDEQRFDGVGYRNREVATPNLDKLQKDSVDFTRAYTSNPSCIPARAAIFTGRYPSQCGAPGYMTALPERETTFMSLLQEGGYHTAVVGKQHFWNSRIVRGYDYEDIVDEHEPPEVISPEMGEDYFGLPANKTTAPTVSSYVKYLYDHGFRRGRELYRQVNEKGIYEFFGDEKFYVDTYIGNRGLEWLEKRRPEHQPWFLTLSFPGPHMPFDGLGLPDSSVYEAEDLSVPDTTVADLFGKPPHYLDIVKKYGQVDLAGHGSPDGFTQDEIRLMKKAYYSNITLIDRKIGEVIKKLQGTSAL</sequence>
<comment type="similarity">
    <text evidence="1">Belongs to the sulfatase family.</text>
</comment>
<dbReference type="SUPFAM" id="SSF53649">
    <property type="entry name" value="Alkaline phosphatase-like"/>
    <property type="match status" value="1"/>
</dbReference>
<dbReference type="InterPro" id="IPR017850">
    <property type="entry name" value="Alkaline_phosphatase_core_sf"/>
</dbReference>
<reference evidence="3 4" key="1">
    <citation type="submission" date="2011-08" db="EMBL/GenBank/DDBJ databases">
        <title>The Genome Sequence of Clostridium hathewayi WAL-18680.</title>
        <authorList>
            <consortium name="The Broad Institute Genome Sequencing Platform"/>
            <person name="Earl A."/>
            <person name="Ward D."/>
            <person name="Feldgarden M."/>
            <person name="Gevers D."/>
            <person name="Finegold S.M."/>
            <person name="Summanen P.H."/>
            <person name="Molitoris D.R."/>
            <person name="Song M."/>
            <person name="Daigneault M."/>
            <person name="Allen-Vercoe E."/>
            <person name="Young S.K."/>
            <person name="Zeng Q."/>
            <person name="Gargeya S."/>
            <person name="Fitzgerald M."/>
            <person name="Haas B."/>
            <person name="Abouelleil A."/>
            <person name="Alvarado L."/>
            <person name="Arachchi H.M."/>
            <person name="Berlin A."/>
            <person name="Brown A."/>
            <person name="Chapman S.B."/>
            <person name="Chen Z."/>
            <person name="Dunbar C."/>
            <person name="Freedman E."/>
            <person name="Gearin G."/>
            <person name="Gellesch M."/>
            <person name="Goldberg J."/>
            <person name="Griggs A."/>
            <person name="Gujja S."/>
            <person name="Heiman D."/>
            <person name="Howarth C."/>
            <person name="Larson L."/>
            <person name="Lui A."/>
            <person name="MacDonald P.J.P."/>
            <person name="Montmayeur A."/>
            <person name="Murphy C."/>
            <person name="Neiman D."/>
            <person name="Pearson M."/>
            <person name="Priest M."/>
            <person name="Roberts A."/>
            <person name="Saif S."/>
            <person name="Shea T."/>
            <person name="Shenoy N."/>
            <person name="Sisk P."/>
            <person name="Stolte C."/>
            <person name="Sykes S."/>
            <person name="Wortman J."/>
            <person name="Nusbaum C."/>
            <person name="Birren B."/>
        </authorList>
    </citation>
    <scope>NUCLEOTIDE SEQUENCE [LARGE SCALE GENOMIC DNA]</scope>
    <source>
        <strain evidence="3 4">WAL-18680</strain>
    </source>
</reference>
<dbReference type="PANTHER" id="PTHR42693:SF33">
    <property type="entry name" value="ARYLSULFATASE"/>
    <property type="match status" value="1"/>
</dbReference>
<dbReference type="PANTHER" id="PTHR42693">
    <property type="entry name" value="ARYLSULFATASE FAMILY MEMBER"/>
    <property type="match status" value="1"/>
</dbReference>
<evidence type="ECO:0000313" key="3">
    <source>
        <dbReference type="EMBL" id="EHI61074.1"/>
    </source>
</evidence>
<feature type="domain" description="Sulfatase N-terminal" evidence="2">
    <location>
        <begin position="4"/>
        <end position="306"/>
    </location>
</feature>
<dbReference type="Proteomes" id="UP000005384">
    <property type="component" value="Unassembled WGS sequence"/>
</dbReference>